<evidence type="ECO:0000256" key="4">
    <source>
        <dbReference type="HAMAP-Rule" id="MF_01925"/>
    </source>
</evidence>
<evidence type="ECO:0000313" key="8">
    <source>
        <dbReference type="Proteomes" id="UP000826775"/>
    </source>
</evidence>
<dbReference type="SUPFAM" id="SSF51735">
    <property type="entry name" value="NAD(P)-binding Rossmann-fold domains"/>
    <property type="match status" value="1"/>
</dbReference>
<dbReference type="RefSeq" id="WP_221280089.1">
    <property type="nucleotide sequence ID" value="NZ_AP024814.1"/>
</dbReference>
<comment type="pathway">
    <text evidence="4">Amino-acid biosynthesis; L-proline biosynthesis; L-proline from L-glutamate 5-semialdehyde: step 1/1.</text>
</comment>
<dbReference type="EC" id="1.5.1.2" evidence="4"/>
<dbReference type="InterPro" id="IPR000304">
    <property type="entry name" value="Pyrroline-COOH_reductase"/>
</dbReference>
<comment type="function">
    <text evidence="4">Catalyzes the reduction of 1-pyrroline-5-carboxylate (PCA) to L-proline.</text>
</comment>
<evidence type="ECO:0000313" key="7">
    <source>
        <dbReference type="EMBL" id="BCZ17071.1"/>
    </source>
</evidence>
<dbReference type="PANTHER" id="PTHR11645:SF0">
    <property type="entry name" value="PYRROLINE-5-CARBOXYLATE REDUCTASE 3"/>
    <property type="match status" value="1"/>
</dbReference>
<comment type="catalytic activity">
    <reaction evidence="4">
        <text>L-proline + NADP(+) = (S)-1-pyrroline-5-carboxylate + NADPH + 2 H(+)</text>
        <dbReference type="Rhea" id="RHEA:14109"/>
        <dbReference type="ChEBI" id="CHEBI:15378"/>
        <dbReference type="ChEBI" id="CHEBI:17388"/>
        <dbReference type="ChEBI" id="CHEBI:57783"/>
        <dbReference type="ChEBI" id="CHEBI:58349"/>
        <dbReference type="ChEBI" id="CHEBI:60039"/>
        <dbReference type="EC" id="1.5.1.2"/>
    </reaction>
</comment>
<keyword evidence="8" id="KW-1185">Reference proteome</keyword>
<dbReference type="SUPFAM" id="SSF48179">
    <property type="entry name" value="6-phosphogluconate dehydrogenase C-terminal domain-like"/>
    <property type="match status" value="1"/>
</dbReference>
<keyword evidence="2 4" id="KW-0521">NADP</keyword>
<reference evidence="7 8" key="1">
    <citation type="submission" date="2021-07" db="EMBL/GenBank/DDBJ databases">
        <title>Novel Helicobacter sp. Isolated from a dog.</title>
        <authorList>
            <person name="Rimbara E."/>
            <person name="Suzuki M."/>
        </authorList>
    </citation>
    <scope>NUCLEOTIDE SEQUENCE [LARGE SCALE GENOMIC DNA]</scope>
    <source>
        <strain evidence="8">NHP19-003</strain>
    </source>
</reference>
<evidence type="ECO:0000256" key="1">
    <source>
        <dbReference type="ARBA" id="ARBA00005525"/>
    </source>
</evidence>
<dbReference type="PIRSF" id="PIRSF000193">
    <property type="entry name" value="Pyrrol-5-carb_rd"/>
    <property type="match status" value="1"/>
</dbReference>
<keyword evidence="4" id="KW-0028">Amino-acid biosynthesis</keyword>
<dbReference type="PROSITE" id="PS00521">
    <property type="entry name" value="P5CR"/>
    <property type="match status" value="1"/>
</dbReference>
<sequence length="257" mass="27360">MTNKILFIGYGQITRAILKGMQGALAGRSVSIAGKDPSKIAPFLKQERLDFITLQTCDKSIEITDSVVFLTLKPHALGAFSYTGQASAILSALAGVSIQFLQAHLQAPHFVRFMPNVAAFLGLSATTYFSPTPIPKELTDLLASFGTAVQVDKEELVDASMVTNGSTLAFLSLFTQALIDSGVRAGLPYAQSKELVSQSFKGFSALLATKSPQEISQSICTPAGATIEGLSVLEEKGVRGAIMQACHAIARRYKPKS</sequence>
<dbReference type="InterPro" id="IPR028939">
    <property type="entry name" value="P5C_Rdtase_cat_N"/>
</dbReference>
<keyword evidence="4" id="KW-0963">Cytoplasm</keyword>
<name>A0ABM7S951_9HELI</name>
<dbReference type="Proteomes" id="UP000826775">
    <property type="component" value="Chromosome"/>
</dbReference>
<dbReference type="InterPro" id="IPR029036">
    <property type="entry name" value="P5CR_dimer"/>
</dbReference>
<comment type="subcellular location">
    <subcellularLocation>
        <location evidence="4">Cytoplasm</location>
    </subcellularLocation>
</comment>
<dbReference type="InterPro" id="IPR053790">
    <property type="entry name" value="P5CR-like_CS"/>
</dbReference>
<dbReference type="InterPro" id="IPR008927">
    <property type="entry name" value="6-PGluconate_DH-like_C_sf"/>
</dbReference>
<dbReference type="Gene3D" id="1.10.3730.10">
    <property type="entry name" value="ProC C-terminal domain-like"/>
    <property type="match status" value="1"/>
</dbReference>
<proteinExistence type="inferred from homology"/>
<comment type="similarity">
    <text evidence="1 4">Belongs to the pyrroline-5-carboxylate reductase family.</text>
</comment>
<keyword evidence="3 4" id="KW-0560">Oxidoreductase</keyword>
<dbReference type="InterPro" id="IPR036291">
    <property type="entry name" value="NAD(P)-bd_dom_sf"/>
</dbReference>
<evidence type="ECO:0000259" key="5">
    <source>
        <dbReference type="Pfam" id="PF03807"/>
    </source>
</evidence>
<dbReference type="HAMAP" id="MF_01925">
    <property type="entry name" value="P5C_reductase"/>
    <property type="match status" value="1"/>
</dbReference>
<gene>
    <name evidence="4 7" type="primary">proC</name>
    <name evidence="7" type="ORF">NHP190003_03530</name>
</gene>
<feature type="domain" description="Pyrroline-5-carboxylate reductase dimerisation" evidence="6">
    <location>
        <begin position="154"/>
        <end position="254"/>
    </location>
</feature>
<comment type="catalytic activity">
    <reaction evidence="4">
        <text>L-proline + NAD(+) = (S)-1-pyrroline-5-carboxylate + NADH + 2 H(+)</text>
        <dbReference type="Rhea" id="RHEA:14105"/>
        <dbReference type="ChEBI" id="CHEBI:15378"/>
        <dbReference type="ChEBI" id="CHEBI:17388"/>
        <dbReference type="ChEBI" id="CHEBI:57540"/>
        <dbReference type="ChEBI" id="CHEBI:57945"/>
        <dbReference type="ChEBI" id="CHEBI:60039"/>
        <dbReference type="EC" id="1.5.1.2"/>
    </reaction>
</comment>
<dbReference type="Pfam" id="PF03807">
    <property type="entry name" value="F420_oxidored"/>
    <property type="match status" value="1"/>
</dbReference>
<dbReference type="PANTHER" id="PTHR11645">
    <property type="entry name" value="PYRROLINE-5-CARBOXYLATE REDUCTASE"/>
    <property type="match status" value="1"/>
</dbReference>
<keyword evidence="4" id="KW-0641">Proline biosynthesis</keyword>
<evidence type="ECO:0000256" key="3">
    <source>
        <dbReference type="ARBA" id="ARBA00023002"/>
    </source>
</evidence>
<feature type="domain" description="Pyrroline-5-carboxylate reductase catalytic N-terminal" evidence="5">
    <location>
        <begin position="4"/>
        <end position="80"/>
    </location>
</feature>
<organism evidence="7 8">
    <name type="scientific">Helicobacter gastrocanis</name>
    <dbReference type="NCBI Taxonomy" id="2849641"/>
    <lineage>
        <taxon>Bacteria</taxon>
        <taxon>Pseudomonadati</taxon>
        <taxon>Campylobacterota</taxon>
        <taxon>Epsilonproteobacteria</taxon>
        <taxon>Campylobacterales</taxon>
        <taxon>Helicobacteraceae</taxon>
        <taxon>Helicobacter</taxon>
    </lineage>
</organism>
<dbReference type="Gene3D" id="3.40.50.720">
    <property type="entry name" value="NAD(P)-binding Rossmann-like Domain"/>
    <property type="match status" value="1"/>
</dbReference>
<dbReference type="Pfam" id="PF14748">
    <property type="entry name" value="P5CR_dimer"/>
    <property type="match status" value="1"/>
</dbReference>
<evidence type="ECO:0000256" key="2">
    <source>
        <dbReference type="ARBA" id="ARBA00022857"/>
    </source>
</evidence>
<evidence type="ECO:0000259" key="6">
    <source>
        <dbReference type="Pfam" id="PF14748"/>
    </source>
</evidence>
<protein>
    <recommendedName>
        <fullName evidence="4">Pyrroline-5-carboxylate reductase</fullName>
        <shortName evidence="4">P5C reductase</shortName>
        <shortName evidence="4">P5CR</shortName>
        <ecNumber evidence="4">1.5.1.2</ecNumber>
    </recommendedName>
    <alternativeName>
        <fullName evidence="4">PCA reductase</fullName>
    </alternativeName>
</protein>
<dbReference type="EMBL" id="AP024814">
    <property type="protein sequence ID" value="BCZ17071.1"/>
    <property type="molecule type" value="Genomic_DNA"/>
</dbReference>
<accession>A0ABM7S951</accession>